<dbReference type="SUPFAM" id="SSF103515">
    <property type="entry name" value="Autotransporter"/>
    <property type="match status" value="1"/>
</dbReference>
<reference evidence="2" key="1">
    <citation type="submission" date="2018-05" db="EMBL/GenBank/DDBJ databases">
        <authorList>
            <person name="Lanie J.A."/>
            <person name="Ng W.-L."/>
            <person name="Kazmierczak K.M."/>
            <person name="Andrzejewski T.M."/>
            <person name="Davidsen T.M."/>
            <person name="Wayne K.J."/>
            <person name="Tettelin H."/>
            <person name="Glass J.I."/>
            <person name="Rusch D."/>
            <person name="Podicherti R."/>
            <person name="Tsui H.-C.T."/>
            <person name="Winkler M.E."/>
        </authorList>
    </citation>
    <scope>NUCLEOTIDE SEQUENCE</scope>
</reference>
<dbReference type="AlphaFoldDB" id="A0A381WYZ9"/>
<gene>
    <name evidence="2" type="ORF">METZ01_LOCUS110335</name>
</gene>
<evidence type="ECO:0000313" key="2">
    <source>
        <dbReference type="EMBL" id="SVA57481.1"/>
    </source>
</evidence>
<dbReference type="Pfam" id="PF03797">
    <property type="entry name" value="Autotransporter"/>
    <property type="match status" value="1"/>
</dbReference>
<organism evidence="2">
    <name type="scientific">marine metagenome</name>
    <dbReference type="NCBI Taxonomy" id="408172"/>
    <lineage>
        <taxon>unclassified sequences</taxon>
        <taxon>metagenomes</taxon>
        <taxon>ecological metagenomes</taxon>
    </lineage>
</organism>
<proteinExistence type="predicted"/>
<name>A0A381WYZ9_9ZZZZ</name>
<dbReference type="NCBIfam" id="TIGR01414">
    <property type="entry name" value="autotrans_barl"/>
    <property type="match status" value="1"/>
</dbReference>
<protein>
    <recommendedName>
        <fullName evidence="1">Autotransporter domain-containing protein</fullName>
    </recommendedName>
</protein>
<dbReference type="InterPro" id="IPR036709">
    <property type="entry name" value="Autotransporte_beta_dom_sf"/>
</dbReference>
<sequence>GAVSAGAASGATISTQMASLRSGIAAGQGLNAGDGTATEERFWTQAFGTYGEQNIRQKIAGFTTTTGGAAFGVDQRFRDDLVLGLAYSFSHTNINGSESKNETKVTGHQATLYGSHDFDRGLFNTDGVFLDGQLSYAYNDYDGERYIEVGAVSRRADSAYDGLQISSSFNLGKTFKLDDGFRFTPTAGFSYSHVSIDSYDETNAGASNLKLQDQDYVMFGLNLKGKIAGTWQVEGIDMTPEVHLGYSYETIHDKIQTVSTFQGGGNAFTSTGFSPANSTYLGGIGVTWGGDSQPVDMTVTYDATHKEDFLSHSALVKGVWRF</sequence>
<dbReference type="EMBL" id="UINC01013276">
    <property type="protein sequence ID" value="SVA57481.1"/>
    <property type="molecule type" value="Genomic_DNA"/>
</dbReference>
<dbReference type="Gene3D" id="2.40.128.130">
    <property type="entry name" value="Autotransporter beta-domain"/>
    <property type="match status" value="1"/>
</dbReference>
<dbReference type="InterPro" id="IPR005546">
    <property type="entry name" value="Autotransporte_beta"/>
</dbReference>
<dbReference type="InterPro" id="IPR006315">
    <property type="entry name" value="OM_autotransptr_brl_dom"/>
</dbReference>
<dbReference type="PROSITE" id="PS51208">
    <property type="entry name" value="AUTOTRANSPORTER"/>
    <property type="match status" value="1"/>
</dbReference>
<dbReference type="SMART" id="SM00869">
    <property type="entry name" value="Autotransporter"/>
    <property type="match status" value="1"/>
</dbReference>
<accession>A0A381WYZ9</accession>
<feature type="non-terminal residue" evidence="2">
    <location>
        <position position="1"/>
    </location>
</feature>
<evidence type="ECO:0000259" key="1">
    <source>
        <dbReference type="PROSITE" id="PS51208"/>
    </source>
</evidence>
<feature type="domain" description="Autotransporter" evidence="1">
    <location>
        <begin position="35"/>
        <end position="322"/>
    </location>
</feature>
<dbReference type="GO" id="GO:0019867">
    <property type="term" value="C:outer membrane"/>
    <property type="evidence" value="ECO:0007669"/>
    <property type="project" value="InterPro"/>
</dbReference>